<dbReference type="RefSeq" id="WP_174496175.1">
    <property type="nucleotide sequence ID" value="NZ_CADDWK010000006.1"/>
</dbReference>
<dbReference type="InterPro" id="IPR013766">
    <property type="entry name" value="Thioredoxin_domain"/>
</dbReference>
<organism evidence="2 3">
    <name type="scientific">Salirhabdus euzebyi</name>
    <dbReference type="NCBI Taxonomy" id="394506"/>
    <lineage>
        <taxon>Bacteria</taxon>
        <taxon>Bacillati</taxon>
        <taxon>Bacillota</taxon>
        <taxon>Bacilli</taxon>
        <taxon>Bacillales</taxon>
        <taxon>Bacillaceae</taxon>
        <taxon>Salirhabdus</taxon>
    </lineage>
</organism>
<gene>
    <name evidence="2" type="ORF">HNQ94_001915</name>
</gene>
<keyword evidence="3" id="KW-1185">Reference proteome</keyword>
<dbReference type="PANTHER" id="PTHR42852">
    <property type="entry name" value="THIOL:DISULFIDE INTERCHANGE PROTEIN DSBE"/>
    <property type="match status" value="1"/>
</dbReference>
<evidence type="ECO:0000259" key="1">
    <source>
        <dbReference type="PROSITE" id="PS51352"/>
    </source>
</evidence>
<reference evidence="2 3" key="1">
    <citation type="submission" date="2020-08" db="EMBL/GenBank/DDBJ databases">
        <title>Genomic Encyclopedia of Type Strains, Phase IV (KMG-IV): sequencing the most valuable type-strain genomes for metagenomic binning, comparative biology and taxonomic classification.</title>
        <authorList>
            <person name="Goeker M."/>
        </authorList>
    </citation>
    <scope>NUCLEOTIDE SEQUENCE [LARGE SCALE GENOMIC DNA]</scope>
    <source>
        <strain evidence="2 3">DSM 19612</strain>
    </source>
</reference>
<dbReference type="PROSITE" id="PS51352">
    <property type="entry name" value="THIOREDOXIN_2"/>
    <property type="match status" value="1"/>
</dbReference>
<name>A0A841Q4X9_9BACI</name>
<dbReference type="SUPFAM" id="SSF52833">
    <property type="entry name" value="Thioredoxin-like"/>
    <property type="match status" value="1"/>
</dbReference>
<dbReference type="InterPro" id="IPR050553">
    <property type="entry name" value="Thioredoxin_ResA/DsbE_sf"/>
</dbReference>
<dbReference type="PANTHER" id="PTHR42852:SF17">
    <property type="entry name" value="THIOREDOXIN-LIKE PROTEIN HI_1115"/>
    <property type="match status" value="1"/>
</dbReference>
<dbReference type="Proteomes" id="UP000581688">
    <property type="component" value="Unassembled WGS sequence"/>
</dbReference>
<dbReference type="GO" id="GO:0016491">
    <property type="term" value="F:oxidoreductase activity"/>
    <property type="evidence" value="ECO:0007669"/>
    <property type="project" value="InterPro"/>
</dbReference>
<comment type="caution">
    <text evidence="2">The sequence shown here is derived from an EMBL/GenBank/DDBJ whole genome shotgun (WGS) entry which is preliminary data.</text>
</comment>
<proteinExistence type="predicted"/>
<dbReference type="Pfam" id="PF08534">
    <property type="entry name" value="Redoxin"/>
    <property type="match status" value="1"/>
</dbReference>
<evidence type="ECO:0000313" key="2">
    <source>
        <dbReference type="EMBL" id="MBB6453466.1"/>
    </source>
</evidence>
<dbReference type="Gene3D" id="3.40.30.10">
    <property type="entry name" value="Glutaredoxin"/>
    <property type="match status" value="1"/>
</dbReference>
<dbReference type="AlphaFoldDB" id="A0A841Q4X9"/>
<accession>A0A841Q4X9</accession>
<dbReference type="CDD" id="cd02966">
    <property type="entry name" value="TlpA_like_family"/>
    <property type="match status" value="1"/>
</dbReference>
<dbReference type="InterPro" id="IPR036249">
    <property type="entry name" value="Thioredoxin-like_sf"/>
</dbReference>
<sequence>MHAPTFSLPYLTDSQKVYHLSEDLAKKVIILTFWVSWCPDCAIDLPKKEHLFDNLPQDKISLKTINVSGREKTTEEAILFSEKFLKQPVLKDNDREVYNMYGCKGVPTTVLIDKNGKITNVFDDKADFLDIISALGNIT</sequence>
<evidence type="ECO:0000313" key="3">
    <source>
        <dbReference type="Proteomes" id="UP000581688"/>
    </source>
</evidence>
<feature type="domain" description="Thioredoxin" evidence="1">
    <location>
        <begin position="1"/>
        <end position="139"/>
    </location>
</feature>
<dbReference type="EMBL" id="JACHGH010000005">
    <property type="protein sequence ID" value="MBB6453466.1"/>
    <property type="molecule type" value="Genomic_DNA"/>
</dbReference>
<protein>
    <submittedName>
        <fullName evidence="2">Peroxiredoxin</fullName>
    </submittedName>
</protein>
<dbReference type="InterPro" id="IPR013740">
    <property type="entry name" value="Redoxin"/>
</dbReference>